<dbReference type="RefSeq" id="WP_042680474.1">
    <property type="nucleotide sequence ID" value="NZ_CABKTM010000019.1"/>
</dbReference>
<comment type="caution">
    <text evidence="12">The sequence shown here is derived from an EMBL/GenBank/DDBJ whole genome shotgun (WGS) entry which is preliminary data.</text>
</comment>
<dbReference type="SUPFAM" id="SSF52172">
    <property type="entry name" value="CheY-like"/>
    <property type="match status" value="1"/>
</dbReference>
<dbReference type="EMBL" id="JANJZL010000003">
    <property type="protein sequence ID" value="MCR2043616.1"/>
    <property type="molecule type" value="Genomic_DNA"/>
</dbReference>
<evidence type="ECO:0000256" key="8">
    <source>
        <dbReference type="PROSITE-ProRule" id="PRU00169"/>
    </source>
</evidence>
<dbReference type="CDD" id="cd00383">
    <property type="entry name" value="trans_reg_C"/>
    <property type="match status" value="1"/>
</dbReference>
<dbReference type="PANTHER" id="PTHR48111">
    <property type="entry name" value="REGULATOR OF RPOS"/>
    <property type="match status" value="1"/>
</dbReference>
<dbReference type="Gene3D" id="3.40.50.2300">
    <property type="match status" value="1"/>
</dbReference>
<evidence type="ECO:0000259" key="11">
    <source>
        <dbReference type="PROSITE" id="PS51755"/>
    </source>
</evidence>
<dbReference type="InterPro" id="IPR036388">
    <property type="entry name" value="WH-like_DNA-bd_sf"/>
</dbReference>
<dbReference type="InterPro" id="IPR001867">
    <property type="entry name" value="OmpR/PhoB-type_DNA-bd"/>
</dbReference>
<evidence type="ECO:0000259" key="10">
    <source>
        <dbReference type="PROSITE" id="PS50110"/>
    </source>
</evidence>
<dbReference type="SUPFAM" id="SSF46894">
    <property type="entry name" value="C-terminal effector domain of the bipartite response regulators"/>
    <property type="match status" value="1"/>
</dbReference>
<keyword evidence="3 8" id="KW-0597">Phosphoprotein</keyword>
<evidence type="ECO:0000256" key="3">
    <source>
        <dbReference type="ARBA" id="ARBA00022553"/>
    </source>
</evidence>
<dbReference type="GO" id="GO:0000156">
    <property type="term" value="F:phosphorelay response regulator activity"/>
    <property type="evidence" value="ECO:0007669"/>
    <property type="project" value="TreeGrafter"/>
</dbReference>
<dbReference type="FunFam" id="3.40.50.2300:FF:000065">
    <property type="entry name" value="DNA-binding response regulator"/>
    <property type="match status" value="1"/>
</dbReference>
<dbReference type="InterPro" id="IPR011006">
    <property type="entry name" value="CheY-like_superfamily"/>
</dbReference>
<evidence type="ECO:0000256" key="4">
    <source>
        <dbReference type="ARBA" id="ARBA00023012"/>
    </source>
</evidence>
<dbReference type="PROSITE" id="PS51755">
    <property type="entry name" value="OMPR_PHOB"/>
    <property type="match status" value="1"/>
</dbReference>
<dbReference type="InterPro" id="IPR039420">
    <property type="entry name" value="WalR-like"/>
</dbReference>
<sequence length="232" mass="27168">MYKIMIVEDDFKIAKLLSSHMERYGYDSYIIRDFKNVLEEFNNINPHLVLLDVNLPKYDGYYWCKKIRQVSSCPVIFLSARSGEMEQIMGIESGGDDYIIKPFYYDVVIAKIKGQLRRAYGSYSSNVKERVIDLEGLVLYPERPEVSYKDKNILLTKKEAVLAEILMSNYPRVATREYLLEKLWDDESFVEDNTLNVNVARLRKRFEELDIQNAVQTVRGLGYKIVITWSDN</sequence>
<gene>
    <name evidence="12" type="ORF">NSA23_05725</name>
</gene>
<evidence type="ECO:0000256" key="1">
    <source>
        <dbReference type="ARBA" id="ARBA00004496"/>
    </source>
</evidence>
<organism evidence="12 13">
    <name type="scientific">Anaerosalibacter massiliensis</name>
    <dbReference type="NCBI Taxonomy" id="1347392"/>
    <lineage>
        <taxon>Bacteria</taxon>
        <taxon>Bacillati</taxon>
        <taxon>Bacillota</taxon>
        <taxon>Tissierellia</taxon>
        <taxon>Tissierellales</taxon>
        <taxon>Sporanaerobacteraceae</taxon>
        <taxon>Anaerosalibacter</taxon>
    </lineage>
</organism>
<dbReference type="SMART" id="SM00862">
    <property type="entry name" value="Trans_reg_C"/>
    <property type="match status" value="1"/>
</dbReference>
<dbReference type="GO" id="GO:0005829">
    <property type="term" value="C:cytosol"/>
    <property type="evidence" value="ECO:0007669"/>
    <property type="project" value="TreeGrafter"/>
</dbReference>
<keyword evidence="5" id="KW-0805">Transcription regulation</keyword>
<reference evidence="12" key="1">
    <citation type="submission" date="2022-07" db="EMBL/GenBank/DDBJ databases">
        <title>Enhanced cultured diversity of the mouse gut microbiota enables custom-made synthetic communities.</title>
        <authorList>
            <person name="Afrizal A."/>
        </authorList>
    </citation>
    <scope>NUCLEOTIDE SEQUENCE</scope>
    <source>
        <strain evidence="12">DSM 29482</strain>
    </source>
</reference>
<protein>
    <submittedName>
        <fullName evidence="12">Response regulator transcription factor</fullName>
    </submittedName>
</protein>
<evidence type="ECO:0000256" key="6">
    <source>
        <dbReference type="ARBA" id="ARBA00023125"/>
    </source>
</evidence>
<dbReference type="PROSITE" id="PS50110">
    <property type="entry name" value="RESPONSE_REGULATORY"/>
    <property type="match status" value="1"/>
</dbReference>
<proteinExistence type="predicted"/>
<name>A0A9X2MHJ1_9FIRM</name>
<keyword evidence="4" id="KW-0902">Two-component regulatory system</keyword>
<comment type="subcellular location">
    <subcellularLocation>
        <location evidence="1">Cytoplasm</location>
    </subcellularLocation>
</comment>
<dbReference type="Gene3D" id="1.10.10.10">
    <property type="entry name" value="Winged helix-like DNA-binding domain superfamily/Winged helix DNA-binding domain"/>
    <property type="match status" value="1"/>
</dbReference>
<evidence type="ECO:0000256" key="5">
    <source>
        <dbReference type="ARBA" id="ARBA00023015"/>
    </source>
</evidence>
<dbReference type="AlphaFoldDB" id="A0A9X2MHJ1"/>
<dbReference type="SMART" id="SM00448">
    <property type="entry name" value="REC"/>
    <property type="match status" value="1"/>
</dbReference>
<feature type="domain" description="OmpR/PhoB-type" evidence="11">
    <location>
        <begin position="129"/>
        <end position="227"/>
    </location>
</feature>
<dbReference type="Pfam" id="PF00072">
    <property type="entry name" value="Response_reg"/>
    <property type="match status" value="1"/>
</dbReference>
<evidence type="ECO:0000256" key="9">
    <source>
        <dbReference type="PROSITE-ProRule" id="PRU01091"/>
    </source>
</evidence>
<evidence type="ECO:0000256" key="2">
    <source>
        <dbReference type="ARBA" id="ARBA00022490"/>
    </source>
</evidence>
<dbReference type="GO" id="GO:0000976">
    <property type="term" value="F:transcription cis-regulatory region binding"/>
    <property type="evidence" value="ECO:0007669"/>
    <property type="project" value="TreeGrafter"/>
</dbReference>
<dbReference type="GO" id="GO:0032993">
    <property type="term" value="C:protein-DNA complex"/>
    <property type="evidence" value="ECO:0007669"/>
    <property type="project" value="TreeGrafter"/>
</dbReference>
<keyword evidence="7" id="KW-0804">Transcription</keyword>
<feature type="DNA-binding region" description="OmpR/PhoB-type" evidence="9">
    <location>
        <begin position="129"/>
        <end position="227"/>
    </location>
</feature>
<keyword evidence="13" id="KW-1185">Reference proteome</keyword>
<keyword evidence="6 9" id="KW-0238">DNA-binding</keyword>
<evidence type="ECO:0000313" key="13">
    <source>
        <dbReference type="Proteomes" id="UP001142078"/>
    </source>
</evidence>
<dbReference type="GO" id="GO:0006355">
    <property type="term" value="P:regulation of DNA-templated transcription"/>
    <property type="evidence" value="ECO:0007669"/>
    <property type="project" value="InterPro"/>
</dbReference>
<feature type="domain" description="Response regulatory" evidence="10">
    <location>
        <begin position="3"/>
        <end position="116"/>
    </location>
</feature>
<evidence type="ECO:0000313" key="12">
    <source>
        <dbReference type="EMBL" id="MCR2043616.1"/>
    </source>
</evidence>
<dbReference type="Gene3D" id="6.10.250.690">
    <property type="match status" value="1"/>
</dbReference>
<dbReference type="InterPro" id="IPR001789">
    <property type="entry name" value="Sig_transdc_resp-reg_receiver"/>
</dbReference>
<dbReference type="Pfam" id="PF00486">
    <property type="entry name" value="Trans_reg_C"/>
    <property type="match status" value="1"/>
</dbReference>
<keyword evidence="2" id="KW-0963">Cytoplasm</keyword>
<dbReference type="OrthoDB" id="9790442at2"/>
<dbReference type="Proteomes" id="UP001142078">
    <property type="component" value="Unassembled WGS sequence"/>
</dbReference>
<feature type="modified residue" description="4-aspartylphosphate" evidence="8">
    <location>
        <position position="52"/>
    </location>
</feature>
<dbReference type="InterPro" id="IPR016032">
    <property type="entry name" value="Sig_transdc_resp-reg_C-effctor"/>
</dbReference>
<dbReference type="CDD" id="cd18159">
    <property type="entry name" value="REC_OmpR_NsrR-like"/>
    <property type="match status" value="1"/>
</dbReference>
<dbReference type="PANTHER" id="PTHR48111:SF31">
    <property type="entry name" value="TRANSCRIPTIONAL REGULATORY PROTEIN YXDJ"/>
    <property type="match status" value="1"/>
</dbReference>
<evidence type="ECO:0000256" key="7">
    <source>
        <dbReference type="ARBA" id="ARBA00023163"/>
    </source>
</evidence>
<accession>A0A9X2MHJ1</accession>